<name>A0ABP9Q1T3_9ACTN</name>
<dbReference type="RefSeq" id="WP_345463473.1">
    <property type="nucleotide sequence ID" value="NZ_BAABKG010000006.1"/>
</dbReference>
<keyword evidence="3" id="KW-1185">Reference proteome</keyword>
<gene>
    <name evidence="2" type="ORF">GCM10023340_41650</name>
</gene>
<feature type="signal peptide" evidence="1">
    <location>
        <begin position="1"/>
        <end position="25"/>
    </location>
</feature>
<evidence type="ECO:0008006" key="4">
    <source>
        <dbReference type="Google" id="ProtNLM"/>
    </source>
</evidence>
<keyword evidence="1" id="KW-0732">Signal</keyword>
<reference evidence="3" key="1">
    <citation type="journal article" date="2019" name="Int. J. Syst. Evol. Microbiol.">
        <title>The Global Catalogue of Microorganisms (GCM) 10K type strain sequencing project: providing services to taxonomists for standard genome sequencing and annotation.</title>
        <authorList>
            <consortium name="The Broad Institute Genomics Platform"/>
            <consortium name="The Broad Institute Genome Sequencing Center for Infectious Disease"/>
            <person name="Wu L."/>
            <person name="Ma J."/>
        </authorList>
    </citation>
    <scope>NUCLEOTIDE SEQUENCE [LARGE SCALE GENOMIC DNA]</scope>
    <source>
        <strain evidence="3">JCM 18459</strain>
    </source>
</reference>
<sequence>MRPLPRLVAATVAAVTAVTAVTLGAAVPTVAAGPAPAPPDRIDLPHGFQPEGIAIAGPSAYFGSLADGSIYAADLRTGEGRRLRPGPGVPAVGLKAEGSKLYVAGGPSGTARVVDRATGRVLSTLRLARDESFVNDVVIARGAAWFTDSTSPRLWRVPLGRDGVPRTADVRTLRLRGEWRQPEAGEFGANGISRTPDGTALLVVESTGGRLYRVPMRGQRTGVAERVRVSGVRLTNGDGMLLQPADDLLYVVLNRRNKVALLGLDDAGRTASKRGFLTSPDFDVPTTIARWRDRVYLPNARFTTTPRPGTRYSAYGVPQP</sequence>
<evidence type="ECO:0000313" key="2">
    <source>
        <dbReference type="EMBL" id="GAA5155704.1"/>
    </source>
</evidence>
<protein>
    <recommendedName>
        <fullName evidence="4">Superoxide dismutase</fullName>
    </recommendedName>
</protein>
<evidence type="ECO:0000256" key="1">
    <source>
        <dbReference type="SAM" id="SignalP"/>
    </source>
</evidence>
<organism evidence="2 3">
    <name type="scientific">Nocardioides marinquilinus</name>
    <dbReference type="NCBI Taxonomy" id="1210400"/>
    <lineage>
        <taxon>Bacteria</taxon>
        <taxon>Bacillati</taxon>
        <taxon>Actinomycetota</taxon>
        <taxon>Actinomycetes</taxon>
        <taxon>Propionibacteriales</taxon>
        <taxon>Nocardioidaceae</taxon>
        <taxon>Nocardioides</taxon>
    </lineage>
</organism>
<comment type="caution">
    <text evidence="2">The sequence shown here is derived from an EMBL/GenBank/DDBJ whole genome shotgun (WGS) entry which is preliminary data.</text>
</comment>
<dbReference type="EMBL" id="BAABKG010000006">
    <property type="protein sequence ID" value="GAA5155704.1"/>
    <property type="molecule type" value="Genomic_DNA"/>
</dbReference>
<dbReference type="InterPro" id="IPR015943">
    <property type="entry name" value="WD40/YVTN_repeat-like_dom_sf"/>
</dbReference>
<dbReference type="SUPFAM" id="SSF63829">
    <property type="entry name" value="Calcium-dependent phosphotriesterase"/>
    <property type="match status" value="1"/>
</dbReference>
<dbReference type="Gene3D" id="2.130.10.10">
    <property type="entry name" value="YVTN repeat-like/Quinoprotein amine dehydrogenase"/>
    <property type="match status" value="1"/>
</dbReference>
<evidence type="ECO:0000313" key="3">
    <source>
        <dbReference type="Proteomes" id="UP001500221"/>
    </source>
</evidence>
<dbReference type="Proteomes" id="UP001500221">
    <property type="component" value="Unassembled WGS sequence"/>
</dbReference>
<feature type="chain" id="PRO_5047162709" description="Superoxide dismutase" evidence="1">
    <location>
        <begin position="26"/>
        <end position="320"/>
    </location>
</feature>
<accession>A0ABP9Q1T3</accession>
<proteinExistence type="predicted"/>